<name>A0ABP7U3D9_9SPHN</name>
<sequence length="174" mass="18772">MTMILAAIALAVAQPASPPAATSVSKPLGTPAAEEAAVRRAVADVYAVISGPAGSKRDWARMRTLFTPDARLYAVGRNGLSGGSLEDYIAKGGPMLEKVGFTERELTGRVQMYGNVAQVWSSYHGTSTDGTVNVRGINSFQLARDPMGTWRVHSILWQQERPDLKIPTDMKGRR</sequence>
<reference evidence="3" key="1">
    <citation type="journal article" date="2019" name="Int. J. Syst. Evol. Microbiol.">
        <title>The Global Catalogue of Microorganisms (GCM) 10K type strain sequencing project: providing services to taxonomists for standard genome sequencing and annotation.</title>
        <authorList>
            <consortium name="The Broad Institute Genomics Platform"/>
            <consortium name="The Broad Institute Genome Sequencing Center for Infectious Disease"/>
            <person name="Wu L."/>
            <person name="Ma J."/>
        </authorList>
    </citation>
    <scope>NUCLEOTIDE SEQUENCE [LARGE SCALE GENOMIC DNA]</scope>
    <source>
        <strain evidence="3">JCM 17564</strain>
    </source>
</reference>
<evidence type="ECO:0000313" key="2">
    <source>
        <dbReference type="EMBL" id="GAA4035109.1"/>
    </source>
</evidence>
<feature type="chain" id="PRO_5046767600" description="Nuclear transport factor 2 family protein" evidence="1">
    <location>
        <begin position="21"/>
        <end position="174"/>
    </location>
</feature>
<protein>
    <recommendedName>
        <fullName evidence="4">Nuclear transport factor 2 family protein</fullName>
    </recommendedName>
</protein>
<dbReference type="EMBL" id="BAABBR010000001">
    <property type="protein sequence ID" value="GAA4035109.1"/>
    <property type="molecule type" value="Genomic_DNA"/>
</dbReference>
<keyword evidence="1" id="KW-0732">Signal</keyword>
<evidence type="ECO:0000313" key="3">
    <source>
        <dbReference type="Proteomes" id="UP001424459"/>
    </source>
</evidence>
<dbReference type="RefSeq" id="WP_344696345.1">
    <property type="nucleotide sequence ID" value="NZ_BAABBR010000001.1"/>
</dbReference>
<evidence type="ECO:0008006" key="4">
    <source>
        <dbReference type="Google" id="ProtNLM"/>
    </source>
</evidence>
<evidence type="ECO:0000256" key="1">
    <source>
        <dbReference type="SAM" id="SignalP"/>
    </source>
</evidence>
<dbReference type="SUPFAM" id="SSF54427">
    <property type="entry name" value="NTF2-like"/>
    <property type="match status" value="1"/>
</dbReference>
<dbReference type="Proteomes" id="UP001424459">
    <property type="component" value="Unassembled WGS sequence"/>
</dbReference>
<feature type="signal peptide" evidence="1">
    <location>
        <begin position="1"/>
        <end position="20"/>
    </location>
</feature>
<dbReference type="Gene3D" id="3.10.450.50">
    <property type="match status" value="1"/>
</dbReference>
<proteinExistence type="predicted"/>
<organism evidence="2 3">
    <name type="scientific">Sphingomonas rosea</name>
    <dbReference type="NCBI Taxonomy" id="335605"/>
    <lineage>
        <taxon>Bacteria</taxon>
        <taxon>Pseudomonadati</taxon>
        <taxon>Pseudomonadota</taxon>
        <taxon>Alphaproteobacteria</taxon>
        <taxon>Sphingomonadales</taxon>
        <taxon>Sphingomonadaceae</taxon>
        <taxon>Sphingomonas</taxon>
    </lineage>
</organism>
<gene>
    <name evidence="2" type="ORF">GCM10022281_14270</name>
</gene>
<keyword evidence="3" id="KW-1185">Reference proteome</keyword>
<accession>A0ABP7U3D9</accession>
<comment type="caution">
    <text evidence="2">The sequence shown here is derived from an EMBL/GenBank/DDBJ whole genome shotgun (WGS) entry which is preliminary data.</text>
</comment>
<dbReference type="InterPro" id="IPR032710">
    <property type="entry name" value="NTF2-like_dom_sf"/>
</dbReference>